<dbReference type="GO" id="GO:0003677">
    <property type="term" value="F:DNA binding"/>
    <property type="evidence" value="ECO:0007669"/>
    <property type="project" value="UniProtKB-UniRule"/>
</dbReference>
<feature type="domain" description="HTH tetR-type" evidence="4">
    <location>
        <begin position="1"/>
        <end position="61"/>
    </location>
</feature>
<evidence type="ECO:0000256" key="2">
    <source>
        <dbReference type="ARBA" id="ARBA00023125"/>
    </source>
</evidence>
<dbReference type="AlphaFoldDB" id="A0A268P090"/>
<evidence type="ECO:0000259" key="4">
    <source>
        <dbReference type="PROSITE" id="PS50977"/>
    </source>
</evidence>
<dbReference type="Pfam" id="PF00440">
    <property type="entry name" value="TetR_N"/>
    <property type="match status" value="1"/>
</dbReference>
<protein>
    <submittedName>
        <fullName evidence="5">TetR family transcriptional regulator</fullName>
    </submittedName>
</protein>
<evidence type="ECO:0000313" key="6">
    <source>
        <dbReference type="Proteomes" id="UP000216207"/>
    </source>
</evidence>
<accession>A0A268P090</accession>
<comment type="caution">
    <text evidence="5">The sequence shown here is derived from an EMBL/GenBank/DDBJ whole genome shotgun (WGS) entry which is preliminary data.</text>
</comment>
<feature type="DNA-binding region" description="H-T-H motif" evidence="3">
    <location>
        <begin position="24"/>
        <end position="43"/>
    </location>
</feature>
<dbReference type="PRINTS" id="PR00455">
    <property type="entry name" value="HTHTETR"/>
</dbReference>
<keyword evidence="1" id="KW-0678">Repressor</keyword>
<evidence type="ECO:0000256" key="3">
    <source>
        <dbReference type="PROSITE-ProRule" id="PRU00335"/>
    </source>
</evidence>
<dbReference type="InterPro" id="IPR001647">
    <property type="entry name" value="HTH_TetR"/>
</dbReference>
<dbReference type="RefSeq" id="WP_063609117.1">
    <property type="nucleotide sequence ID" value="NZ_BOQQ01000012.1"/>
</dbReference>
<evidence type="ECO:0000256" key="1">
    <source>
        <dbReference type="ARBA" id="ARBA00022491"/>
    </source>
</evidence>
<evidence type="ECO:0000313" key="5">
    <source>
        <dbReference type="EMBL" id="PAE88700.1"/>
    </source>
</evidence>
<dbReference type="InterPro" id="IPR009057">
    <property type="entry name" value="Homeodomain-like_sf"/>
</dbReference>
<name>A0A268P090_SHOCL</name>
<dbReference type="PROSITE" id="PS50977">
    <property type="entry name" value="HTH_TETR_2"/>
    <property type="match status" value="1"/>
</dbReference>
<dbReference type="SUPFAM" id="SSF46689">
    <property type="entry name" value="Homeodomain-like"/>
    <property type="match status" value="1"/>
</dbReference>
<dbReference type="Proteomes" id="UP000216207">
    <property type="component" value="Unassembled WGS sequence"/>
</dbReference>
<dbReference type="InterPro" id="IPR050624">
    <property type="entry name" value="HTH-type_Tx_Regulator"/>
</dbReference>
<dbReference type="Gene3D" id="1.10.357.10">
    <property type="entry name" value="Tetracycline Repressor, domain 2"/>
    <property type="match status" value="1"/>
</dbReference>
<dbReference type="PANTHER" id="PTHR43479">
    <property type="entry name" value="ACREF/ENVCD OPERON REPRESSOR-RELATED"/>
    <property type="match status" value="1"/>
</dbReference>
<gene>
    <name evidence="5" type="ORF">CHH72_12040</name>
</gene>
<dbReference type="PANTHER" id="PTHR43479:SF11">
    <property type="entry name" value="ACREF_ENVCD OPERON REPRESSOR-RELATED"/>
    <property type="match status" value="1"/>
</dbReference>
<sequence>MVKQADIMRVAFQLFSEKGYSATSVQEIVTICKMSKGTFYKHFSSKKELFFKLLEHRHFLTDSEEQAIEESGLEAKEKFLRKTELYMRSLYGNRNIYHLIPFVMEQEEFRELDEPIREYKIQSYHRLRQNIERAYSREFDHVWDLVLFYESAVKEYVEVGSHYEEELDFSHGAQMVVFYLDLLVKHGEVKQPLLSHRLMEPFCKYQPIQTRQMSAKEEVARFVTLLEQQIEDVPLSGTERDALRANIKLLKEELNQPEPRLMLIQTVLSLFQQNDAFKATVEAIATYLREGFK</sequence>
<organism evidence="5 6">
    <name type="scientific">Shouchella clausii</name>
    <name type="common">Alkalihalobacillus clausii</name>
    <dbReference type="NCBI Taxonomy" id="79880"/>
    <lineage>
        <taxon>Bacteria</taxon>
        <taxon>Bacillati</taxon>
        <taxon>Bacillota</taxon>
        <taxon>Bacilli</taxon>
        <taxon>Bacillales</taxon>
        <taxon>Bacillaceae</taxon>
        <taxon>Shouchella</taxon>
    </lineage>
</organism>
<keyword evidence="2 3" id="KW-0238">DNA-binding</keyword>
<reference evidence="5 6" key="1">
    <citation type="submission" date="2017-07" db="EMBL/GenBank/DDBJ databases">
        <title>Isolation and whole genome analysis of endospore-forming bacteria from heroin.</title>
        <authorList>
            <person name="Kalinowski J."/>
            <person name="Ahrens B."/>
            <person name="Al-Dilaimi A."/>
            <person name="Winkler A."/>
            <person name="Wibberg D."/>
            <person name="Schleenbecker U."/>
            <person name="Ruckert C."/>
            <person name="Wolfel R."/>
            <person name="Grass G."/>
        </authorList>
    </citation>
    <scope>NUCLEOTIDE SEQUENCE [LARGE SCALE GENOMIC DNA]</scope>
    <source>
        <strain evidence="5 6">7539</strain>
    </source>
</reference>
<proteinExistence type="predicted"/>
<dbReference type="EMBL" id="NPCC01000013">
    <property type="protein sequence ID" value="PAE88700.1"/>
    <property type="molecule type" value="Genomic_DNA"/>
</dbReference>